<proteinExistence type="predicted"/>
<reference evidence="1" key="2">
    <citation type="journal article" date="2015" name="Data Brief">
        <title>Shoot transcriptome of the giant reed, Arundo donax.</title>
        <authorList>
            <person name="Barrero R.A."/>
            <person name="Guerrero F.D."/>
            <person name="Moolhuijzen P."/>
            <person name="Goolsby J.A."/>
            <person name="Tidwell J."/>
            <person name="Bellgard S.E."/>
            <person name="Bellgard M.I."/>
        </authorList>
    </citation>
    <scope>NUCLEOTIDE SEQUENCE</scope>
    <source>
        <tissue evidence="1">Shoot tissue taken approximately 20 cm above the soil surface</tissue>
    </source>
</reference>
<sequence>MSYCSHTRYFMRSQVLKYNPLQLESLWNAGNNLSSCLNFFPCVPYKPLQKFVHL</sequence>
<organism evidence="1">
    <name type="scientific">Arundo donax</name>
    <name type="common">Giant reed</name>
    <name type="synonym">Donax arundinaceus</name>
    <dbReference type="NCBI Taxonomy" id="35708"/>
    <lineage>
        <taxon>Eukaryota</taxon>
        <taxon>Viridiplantae</taxon>
        <taxon>Streptophyta</taxon>
        <taxon>Embryophyta</taxon>
        <taxon>Tracheophyta</taxon>
        <taxon>Spermatophyta</taxon>
        <taxon>Magnoliopsida</taxon>
        <taxon>Liliopsida</taxon>
        <taxon>Poales</taxon>
        <taxon>Poaceae</taxon>
        <taxon>PACMAD clade</taxon>
        <taxon>Arundinoideae</taxon>
        <taxon>Arundineae</taxon>
        <taxon>Arundo</taxon>
    </lineage>
</organism>
<dbReference type="EMBL" id="GBRH01174239">
    <property type="protein sequence ID" value="JAE23657.1"/>
    <property type="molecule type" value="Transcribed_RNA"/>
</dbReference>
<reference evidence="1" key="1">
    <citation type="submission" date="2014-09" db="EMBL/GenBank/DDBJ databases">
        <authorList>
            <person name="Magalhaes I.L.F."/>
            <person name="Oliveira U."/>
            <person name="Santos F.R."/>
            <person name="Vidigal T.H.D.A."/>
            <person name="Brescovit A.D."/>
            <person name="Santos A.J."/>
        </authorList>
    </citation>
    <scope>NUCLEOTIDE SEQUENCE</scope>
    <source>
        <tissue evidence="1">Shoot tissue taken approximately 20 cm above the soil surface</tissue>
    </source>
</reference>
<name>A0A0A9GGR4_ARUDO</name>
<dbReference type="AlphaFoldDB" id="A0A0A9GGR4"/>
<accession>A0A0A9GGR4</accession>
<protein>
    <submittedName>
        <fullName evidence="1">Uncharacterized protein</fullName>
    </submittedName>
</protein>
<evidence type="ECO:0000313" key="1">
    <source>
        <dbReference type="EMBL" id="JAE23657.1"/>
    </source>
</evidence>